<reference evidence="3" key="1">
    <citation type="journal article" date="2019" name="Int. J. Syst. Evol. Microbiol.">
        <title>The Global Catalogue of Microorganisms (GCM) 10K type strain sequencing project: providing services to taxonomists for standard genome sequencing and annotation.</title>
        <authorList>
            <consortium name="The Broad Institute Genomics Platform"/>
            <consortium name="The Broad Institute Genome Sequencing Center for Infectious Disease"/>
            <person name="Wu L."/>
            <person name="Ma J."/>
        </authorList>
    </citation>
    <scope>NUCLEOTIDE SEQUENCE [LARGE SCALE GENOMIC DNA]</scope>
    <source>
        <strain evidence="3">JCM 4253</strain>
    </source>
</reference>
<comment type="caution">
    <text evidence="2">The sequence shown here is derived from an EMBL/GenBank/DDBJ whole genome shotgun (WGS) entry which is preliminary data.</text>
</comment>
<feature type="region of interest" description="Disordered" evidence="1">
    <location>
        <begin position="1"/>
        <end position="75"/>
    </location>
</feature>
<evidence type="ECO:0000256" key="1">
    <source>
        <dbReference type="SAM" id="MobiDB-lite"/>
    </source>
</evidence>
<protein>
    <submittedName>
        <fullName evidence="2">Uncharacterized protein</fullName>
    </submittedName>
</protein>
<keyword evidence="3" id="KW-1185">Reference proteome</keyword>
<dbReference type="Proteomes" id="UP000619355">
    <property type="component" value="Unassembled WGS sequence"/>
</dbReference>
<evidence type="ECO:0000313" key="3">
    <source>
        <dbReference type="Proteomes" id="UP000619355"/>
    </source>
</evidence>
<gene>
    <name evidence="2" type="ORF">GCM10018980_30170</name>
</gene>
<sequence>MQFAIPRPWVSVARPPEPEPYSWVAPLDSPTQAIRIPDQRDLARRAAARQGRSDDRSTADEQHHSYDPSQFTRNP</sequence>
<dbReference type="EMBL" id="BNBF01000008">
    <property type="protein sequence ID" value="GHG49401.1"/>
    <property type="molecule type" value="Genomic_DNA"/>
</dbReference>
<feature type="compositionally biased region" description="Basic and acidic residues" evidence="1">
    <location>
        <begin position="51"/>
        <end position="66"/>
    </location>
</feature>
<organism evidence="2 3">
    <name type="scientific">Streptomyces capoamus</name>
    <dbReference type="NCBI Taxonomy" id="68183"/>
    <lineage>
        <taxon>Bacteria</taxon>
        <taxon>Bacillati</taxon>
        <taxon>Actinomycetota</taxon>
        <taxon>Actinomycetes</taxon>
        <taxon>Kitasatosporales</taxon>
        <taxon>Streptomycetaceae</taxon>
        <taxon>Streptomyces</taxon>
    </lineage>
</organism>
<proteinExistence type="predicted"/>
<accession>A0A919EVC7</accession>
<dbReference type="AlphaFoldDB" id="A0A919EVC7"/>
<evidence type="ECO:0000313" key="2">
    <source>
        <dbReference type="EMBL" id="GHG49401.1"/>
    </source>
</evidence>
<name>A0A919EVC7_9ACTN</name>